<dbReference type="Pfam" id="PF04654">
    <property type="entry name" value="DUF599"/>
    <property type="match status" value="1"/>
</dbReference>
<evidence type="ECO:0000313" key="2">
    <source>
        <dbReference type="EMBL" id="MEE1882105.1"/>
    </source>
</evidence>
<protein>
    <submittedName>
        <fullName evidence="2">DUF599 family protein</fullName>
    </submittedName>
    <submittedName>
        <fullName evidence="3">Uncharacterized membrane protein</fullName>
    </submittedName>
</protein>
<feature type="transmembrane region" description="Helical" evidence="1">
    <location>
        <begin position="188"/>
        <end position="216"/>
    </location>
</feature>
<dbReference type="EMBL" id="JAZDQQ010000016">
    <property type="protein sequence ID" value="MEE1882105.1"/>
    <property type="molecule type" value="Genomic_DNA"/>
</dbReference>
<reference evidence="2 5" key="2">
    <citation type="submission" date="2024-01" db="EMBL/GenBank/DDBJ databases">
        <title>Unpublished Manusciprt.</title>
        <authorList>
            <person name="Duman M."/>
            <person name="Valdes E.G."/>
            <person name="Ajmi N."/>
            <person name="Altun S."/>
            <person name="Saticioglu I.B."/>
        </authorList>
    </citation>
    <scope>NUCLEOTIDE SEQUENCE [LARGE SCALE GENOMIC DNA]</scope>
    <source>
        <strain evidence="2 5">139P</strain>
    </source>
</reference>
<dbReference type="Proteomes" id="UP001329505">
    <property type="component" value="Unassembled WGS sequence"/>
</dbReference>
<dbReference type="AlphaFoldDB" id="A0A1H9QT12"/>
<keyword evidence="1" id="KW-0472">Membrane</keyword>
<dbReference type="PANTHER" id="PTHR31881:SF6">
    <property type="entry name" value="OS09G0494600 PROTEIN"/>
    <property type="match status" value="1"/>
</dbReference>
<sequence length="249" mass="27957">MTFIQNNLGNLLAVCWFAICWGGYTRYATWKGRDTACLASVLHLYREDWMRRMLLRDNRIADASVIGNLERNASFFASSTLIILAGILTVLGASDRALSLLADLPLVQQASQGMSEIKLLCLATVFVYAFFTFSWCMRQYNFAAVLVGSAPMIGERQVNELERKAFASRAARVLSLAANQFNLGLRSYYFGMAMLSWFISPWLFMAMSVGVVFILYRREFHSHVLEVMVFTPTESAPVEASRDTSDSAS</sequence>
<accession>A0A1H9QT12</accession>
<feature type="transmembrane region" description="Helical" evidence="1">
    <location>
        <begin position="7"/>
        <end position="24"/>
    </location>
</feature>
<keyword evidence="1" id="KW-1133">Transmembrane helix</keyword>
<evidence type="ECO:0000313" key="3">
    <source>
        <dbReference type="EMBL" id="SER63731.1"/>
    </source>
</evidence>
<evidence type="ECO:0000313" key="4">
    <source>
        <dbReference type="Proteomes" id="UP000199221"/>
    </source>
</evidence>
<dbReference type="InterPro" id="IPR006747">
    <property type="entry name" value="DUF599"/>
</dbReference>
<feature type="transmembrane region" description="Helical" evidence="1">
    <location>
        <begin position="119"/>
        <end position="140"/>
    </location>
</feature>
<keyword evidence="1" id="KW-0812">Transmembrane</keyword>
<reference evidence="3 4" key="1">
    <citation type="submission" date="2016-10" db="EMBL/GenBank/DDBJ databases">
        <authorList>
            <person name="de Groot N.N."/>
        </authorList>
    </citation>
    <scope>NUCLEOTIDE SEQUENCE [LARGE SCALE GENOMIC DNA]</scope>
    <source>
        <strain evidence="3 4">LMG 27941</strain>
    </source>
</reference>
<dbReference type="PANTHER" id="PTHR31881">
    <property type="match status" value="1"/>
</dbReference>
<dbReference type="RefSeq" id="WP_094012049.1">
    <property type="nucleotide sequence ID" value="NZ_FOEQ01000010.1"/>
</dbReference>
<gene>
    <name evidence="3" type="ORF">SAMN05216230_11042</name>
    <name evidence="2" type="ORF">V0R55_18235</name>
</gene>
<dbReference type="EMBL" id="FOEQ01000010">
    <property type="protein sequence ID" value="SER63731.1"/>
    <property type="molecule type" value="Genomic_DNA"/>
</dbReference>
<organism evidence="3 4">
    <name type="scientific">Pseudomonas soli</name>
    <dbReference type="NCBI Taxonomy" id="1306993"/>
    <lineage>
        <taxon>Bacteria</taxon>
        <taxon>Pseudomonadati</taxon>
        <taxon>Pseudomonadota</taxon>
        <taxon>Gammaproteobacteria</taxon>
        <taxon>Pseudomonadales</taxon>
        <taxon>Pseudomonadaceae</taxon>
        <taxon>Pseudomonas</taxon>
    </lineage>
</organism>
<evidence type="ECO:0000256" key="1">
    <source>
        <dbReference type="SAM" id="Phobius"/>
    </source>
</evidence>
<proteinExistence type="predicted"/>
<feature type="transmembrane region" description="Helical" evidence="1">
    <location>
        <begin position="75"/>
        <end position="98"/>
    </location>
</feature>
<name>A0A1H9QT12_9PSED</name>
<dbReference type="Proteomes" id="UP000199221">
    <property type="component" value="Unassembled WGS sequence"/>
</dbReference>
<evidence type="ECO:0000313" key="5">
    <source>
        <dbReference type="Proteomes" id="UP001329505"/>
    </source>
</evidence>
<keyword evidence="5" id="KW-1185">Reference proteome</keyword>